<proteinExistence type="predicted"/>
<name>A0A5E4APA1_MARMO</name>
<comment type="caution">
    <text evidence="1">The sequence shown here is derived from an EMBL/GenBank/DDBJ whole genome shotgun (WGS) entry which is preliminary data.</text>
</comment>
<sequence length="161" mass="17342">MRTVPKDKLERLLQAPCSMGGDQGQPFHTGDPGQCPDLFMILTVPWRTQELAWFPGPGGRGGDCRAWRRPRGSWSGPRAGCTEAPPGLKLLPLAGSPASLTGIFDYAGRRPDKNQRGGLLSRPSVHLPCPWDIPVFWPSPLTSLEAVSSCSTLGAQGGTYF</sequence>
<gene>
    <name evidence="1" type="ORF">MONAX_5E002692</name>
</gene>
<organism evidence="1 2">
    <name type="scientific">Marmota monax</name>
    <name type="common">Woodchuck</name>
    <dbReference type="NCBI Taxonomy" id="9995"/>
    <lineage>
        <taxon>Eukaryota</taxon>
        <taxon>Metazoa</taxon>
        <taxon>Chordata</taxon>
        <taxon>Craniata</taxon>
        <taxon>Vertebrata</taxon>
        <taxon>Euteleostomi</taxon>
        <taxon>Mammalia</taxon>
        <taxon>Eutheria</taxon>
        <taxon>Euarchontoglires</taxon>
        <taxon>Glires</taxon>
        <taxon>Rodentia</taxon>
        <taxon>Sciuromorpha</taxon>
        <taxon>Sciuridae</taxon>
        <taxon>Xerinae</taxon>
        <taxon>Marmotini</taxon>
        <taxon>Marmota</taxon>
    </lineage>
</organism>
<dbReference type="AlphaFoldDB" id="A0A5E4APA1"/>
<evidence type="ECO:0000313" key="1">
    <source>
        <dbReference type="EMBL" id="VTJ58750.1"/>
    </source>
</evidence>
<dbReference type="EMBL" id="CABDUW010000107">
    <property type="protein sequence ID" value="VTJ58750.1"/>
    <property type="molecule type" value="Genomic_DNA"/>
</dbReference>
<keyword evidence="2" id="KW-1185">Reference proteome</keyword>
<protein>
    <submittedName>
        <fullName evidence="1">Uncharacterized protein</fullName>
    </submittedName>
</protein>
<dbReference type="Proteomes" id="UP000335636">
    <property type="component" value="Unassembled WGS sequence"/>
</dbReference>
<reference evidence="1" key="1">
    <citation type="submission" date="2019-04" db="EMBL/GenBank/DDBJ databases">
        <authorList>
            <person name="Alioto T."/>
            <person name="Alioto T."/>
        </authorList>
    </citation>
    <scope>NUCLEOTIDE SEQUENCE [LARGE SCALE GENOMIC DNA]</scope>
</reference>
<evidence type="ECO:0000313" key="2">
    <source>
        <dbReference type="Proteomes" id="UP000335636"/>
    </source>
</evidence>
<accession>A0A5E4APA1</accession>